<dbReference type="Proteomes" id="UP000199242">
    <property type="component" value="Unassembled WGS sequence"/>
</dbReference>
<dbReference type="EMBL" id="FNHD01000017">
    <property type="protein sequence ID" value="SDM21480.1"/>
    <property type="molecule type" value="Genomic_DNA"/>
</dbReference>
<evidence type="ECO:0000256" key="1">
    <source>
        <dbReference type="SAM" id="SignalP"/>
    </source>
</evidence>
<accession>A0ABY0R0A8</accession>
<keyword evidence="1" id="KW-0732">Signal</keyword>
<dbReference type="RefSeq" id="WP_089745128.1">
    <property type="nucleotide sequence ID" value="NZ_FNHD01000017.1"/>
</dbReference>
<sequence length="328" mass="37232">MKKIIFYFSLMLLCVTCNGNSAEEIDINNNAKEATMARLMHNQSTNALNYEVSDEQFVLKFYSDIEGGEYKSIMEVLSVAENNTKLFELNYTFDISVDHWKILQKNNVLFLSSQLEQKNLSLTTLKNLSEFLKESIPVTYYELIEPNNKDQVLFSSIHYYESAINALIRSKENNTNINGTIHPGYLLGKNYFVFQEDDIVDLSIFNIAELTESSTILADEKLVQFITANSTQKVQFSTLYNFYNENEQFEEFLTNSIQVQTNGCNSNSCWIGCGGDIGCCGNYSGCCVYSHTLCLIHDVRCENCAFWHCGPSCKPTTPGTKTVKFLMG</sequence>
<keyword evidence="3" id="KW-1185">Reference proteome</keyword>
<evidence type="ECO:0000313" key="2">
    <source>
        <dbReference type="EMBL" id="SDM21480.1"/>
    </source>
</evidence>
<comment type="caution">
    <text evidence="2">The sequence shown here is derived from an EMBL/GenBank/DDBJ whole genome shotgun (WGS) entry which is preliminary data.</text>
</comment>
<gene>
    <name evidence="2" type="ORF">SAMN05216273_11753</name>
</gene>
<evidence type="ECO:0000313" key="3">
    <source>
        <dbReference type="Proteomes" id="UP000199242"/>
    </source>
</evidence>
<protein>
    <submittedName>
        <fullName evidence="2">Uncharacterized protein</fullName>
    </submittedName>
</protein>
<name>A0ABY0R0A8_9FLAO</name>
<feature type="signal peptide" evidence="1">
    <location>
        <begin position="1"/>
        <end position="22"/>
    </location>
</feature>
<proteinExistence type="predicted"/>
<organism evidence="2 3">
    <name type="scientific">Chryseobacterium taihuense</name>
    <dbReference type="NCBI Taxonomy" id="1141221"/>
    <lineage>
        <taxon>Bacteria</taxon>
        <taxon>Pseudomonadati</taxon>
        <taxon>Bacteroidota</taxon>
        <taxon>Flavobacteriia</taxon>
        <taxon>Flavobacteriales</taxon>
        <taxon>Weeksellaceae</taxon>
        <taxon>Chryseobacterium group</taxon>
        <taxon>Chryseobacterium</taxon>
    </lineage>
</organism>
<reference evidence="2 3" key="1">
    <citation type="submission" date="2016-10" db="EMBL/GenBank/DDBJ databases">
        <authorList>
            <person name="Varghese N."/>
            <person name="Submissions S."/>
        </authorList>
    </citation>
    <scope>NUCLEOTIDE SEQUENCE [LARGE SCALE GENOMIC DNA]</scope>
    <source>
        <strain evidence="2 3">CGMCC 1.10941</strain>
    </source>
</reference>
<feature type="chain" id="PRO_5047114084" evidence="1">
    <location>
        <begin position="23"/>
        <end position="328"/>
    </location>
</feature>